<keyword evidence="2" id="KW-0238">DNA-binding</keyword>
<dbReference type="InterPro" id="IPR008920">
    <property type="entry name" value="TF_FadR/GntR_C"/>
</dbReference>
<evidence type="ECO:0000256" key="3">
    <source>
        <dbReference type="ARBA" id="ARBA00023163"/>
    </source>
</evidence>
<evidence type="ECO:0000256" key="1">
    <source>
        <dbReference type="ARBA" id="ARBA00023015"/>
    </source>
</evidence>
<dbReference type="GO" id="GO:0003700">
    <property type="term" value="F:DNA-binding transcription factor activity"/>
    <property type="evidence" value="ECO:0007669"/>
    <property type="project" value="InterPro"/>
</dbReference>
<proteinExistence type="predicted"/>
<dbReference type="PANTHER" id="PTHR43537:SF20">
    <property type="entry name" value="HTH-TYPE TRANSCRIPTIONAL REPRESSOR GLAR"/>
    <property type="match status" value="1"/>
</dbReference>
<evidence type="ECO:0000313" key="6">
    <source>
        <dbReference type="Proteomes" id="UP000321464"/>
    </source>
</evidence>
<dbReference type="OrthoDB" id="8680240at2"/>
<dbReference type="CDD" id="cd07377">
    <property type="entry name" value="WHTH_GntR"/>
    <property type="match status" value="1"/>
</dbReference>
<reference evidence="5 6" key="1">
    <citation type="submission" date="2019-07" db="EMBL/GenBank/DDBJ databases">
        <title>Whole genome shotgun sequence of Novosphingobium sediminis NBRC 106119.</title>
        <authorList>
            <person name="Hosoyama A."/>
            <person name="Uohara A."/>
            <person name="Ohji S."/>
            <person name="Ichikawa N."/>
        </authorList>
    </citation>
    <scope>NUCLEOTIDE SEQUENCE [LARGE SCALE GENOMIC DNA]</scope>
    <source>
        <strain evidence="5 6">NBRC 106119</strain>
    </source>
</reference>
<dbReference type="InterPro" id="IPR000524">
    <property type="entry name" value="Tscrpt_reg_HTH_GntR"/>
</dbReference>
<dbReference type="Gene3D" id="1.10.10.10">
    <property type="entry name" value="Winged helix-like DNA-binding domain superfamily/Winged helix DNA-binding domain"/>
    <property type="match status" value="1"/>
</dbReference>
<comment type="caution">
    <text evidence="5">The sequence shown here is derived from an EMBL/GenBank/DDBJ whole genome shotgun (WGS) entry which is preliminary data.</text>
</comment>
<protein>
    <submittedName>
        <fullName evidence="5">GntR family transcriptional regulator</fullName>
    </submittedName>
</protein>
<dbReference type="AlphaFoldDB" id="A0A512AM96"/>
<dbReference type="EMBL" id="BJYR01000018">
    <property type="protein sequence ID" value="GEO00839.1"/>
    <property type="molecule type" value="Genomic_DNA"/>
</dbReference>
<dbReference type="PROSITE" id="PS50949">
    <property type="entry name" value="HTH_GNTR"/>
    <property type="match status" value="1"/>
</dbReference>
<dbReference type="InterPro" id="IPR036388">
    <property type="entry name" value="WH-like_DNA-bd_sf"/>
</dbReference>
<dbReference type="InterPro" id="IPR011711">
    <property type="entry name" value="GntR_C"/>
</dbReference>
<dbReference type="SUPFAM" id="SSF46785">
    <property type="entry name" value="Winged helix' DNA-binding domain"/>
    <property type="match status" value="1"/>
</dbReference>
<dbReference type="SUPFAM" id="SSF48008">
    <property type="entry name" value="GntR ligand-binding domain-like"/>
    <property type="match status" value="1"/>
</dbReference>
<dbReference type="Gene3D" id="1.20.120.530">
    <property type="entry name" value="GntR ligand-binding domain-like"/>
    <property type="match status" value="1"/>
</dbReference>
<dbReference type="Pfam" id="PF07729">
    <property type="entry name" value="FCD"/>
    <property type="match status" value="1"/>
</dbReference>
<gene>
    <name evidence="5" type="ORF">NSE01_26710</name>
</gene>
<feature type="domain" description="HTH gntR-type" evidence="4">
    <location>
        <begin position="19"/>
        <end position="86"/>
    </location>
</feature>
<keyword evidence="3" id="KW-0804">Transcription</keyword>
<dbReference type="RefSeq" id="WP_147160175.1">
    <property type="nucleotide sequence ID" value="NZ_BJYR01000018.1"/>
</dbReference>
<evidence type="ECO:0000259" key="4">
    <source>
        <dbReference type="PROSITE" id="PS50949"/>
    </source>
</evidence>
<dbReference type="Pfam" id="PF00392">
    <property type="entry name" value="GntR"/>
    <property type="match status" value="1"/>
</dbReference>
<name>A0A512AM96_9SPHN</name>
<sequence>MPHPSDLESARTSEAASPRTLIQDVYQRLRADIISGELKPGTRLRAEHLKSIYNVSGATMREALGLLVSDALVIAREQRGFIVAPVSLEDLADITATRAMLEAHAVRMAIRQGDDEWEAELSGAFHRLSRAEERRAGATADDYWEACNKKFHEALVAGCQSQWTRHFLTILYRQSERYRRIARFNAPPDRDVHAEHVAIYEAAIARDEERAGEVIELHINSTLDVLRGLGEGVLAEEGYQLSPRIRA</sequence>
<evidence type="ECO:0000256" key="2">
    <source>
        <dbReference type="ARBA" id="ARBA00023125"/>
    </source>
</evidence>
<dbReference type="InterPro" id="IPR036390">
    <property type="entry name" value="WH_DNA-bd_sf"/>
</dbReference>
<keyword evidence="1" id="KW-0805">Transcription regulation</keyword>
<dbReference type="GO" id="GO:0003677">
    <property type="term" value="F:DNA binding"/>
    <property type="evidence" value="ECO:0007669"/>
    <property type="project" value="UniProtKB-KW"/>
</dbReference>
<keyword evidence="6" id="KW-1185">Reference proteome</keyword>
<dbReference type="Proteomes" id="UP000321464">
    <property type="component" value="Unassembled WGS sequence"/>
</dbReference>
<dbReference type="PANTHER" id="PTHR43537">
    <property type="entry name" value="TRANSCRIPTIONAL REGULATOR, GNTR FAMILY"/>
    <property type="match status" value="1"/>
</dbReference>
<dbReference type="SMART" id="SM00895">
    <property type="entry name" value="FCD"/>
    <property type="match status" value="1"/>
</dbReference>
<accession>A0A512AM96</accession>
<organism evidence="5 6">
    <name type="scientific">Novosphingobium sediminis</name>
    <dbReference type="NCBI Taxonomy" id="707214"/>
    <lineage>
        <taxon>Bacteria</taxon>
        <taxon>Pseudomonadati</taxon>
        <taxon>Pseudomonadota</taxon>
        <taxon>Alphaproteobacteria</taxon>
        <taxon>Sphingomonadales</taxon>
        <taxon>Sphingomonadaceae</taxon>
        <taxon>Novosphingobium</taxon>
    </lineage>
</organism>
<evidence type="ECO:0000313" key="5">
    <source>
        <dbReference type="EMBL" id="GEO00839.1"/>
    </source>
</evidence>
<dbReference type="SMART" id="SM00345">
    <property type="entry name" value="HTH_GNTR"/>
    <property type="match status" value="1"/>
</dbReference>